<evidence type="ECO:0000259" key="2">
    <source>
        <dbReference type="PROSITE" id="PS51387"/>
    </source>
</evidence>
<dbReference type="PANTHER" id="PTHR43762">
    <property type="entry name" value="L-GULONOLACTONE OXIDASE"/>
    <property type="match status" value="1"/>
</dbReference>
<dbReference type="Proteomes" id="UP000244892">
    <property type="component" value="Chromosome"/>
</dbReference>
<feature type="domain" description="FAD-binding PCMH-type" evidence="2">
    <location>
        <begin position="3"/>
        <end position="182"/>
    </location>
</feature>
<organism evidence="3 4">
    <name type="scientific">Aquabacterium olei</name>
    <dbReference type="NCBI Taxonomy" id="1296669"/>
    <lineage>
        <taxon>Bacteria</taxon>
        <taxon>Pseudomonadati</taxon>
        <taxon>Pseudomonadota</taxon>
        <taxon>Betaproteobacteria</taxon>
        <taxon>Burkholderiales</taxon>
        <taxon>Aquabacterium</taxon>
    </lineage>
</organism>
<proteinExistence type="predicted"/>
<keyword evidence="1" id="KW-0285">Flavoprotein</keyword>
<reference evidence="3 4" key="1">
    <citation type="submission" date="2018-05" db="EMBL/GenBank/DDBJ databases">
        <title>complete genome sequence of Aquabacterium olei NBRC 110486.</title>
        <authorList>
            <person name="Tang B."/>
            <person name="Chang J."/>
            <person name="Zhang L."/>
            <person name="Yang H."/>
        </authorList>
    </citation>
    <scope>NUCLEOTIDE SEQUENCE [LARGE SCALE GENOMIC DNA]</scope>
    <source>
        <strain evidence="3 4">NBRC 110486</strain>
    </source>
</reference>
<sequence>MAVTSSYTSWGRVLRPEHELLPLASRHAALPALPDGSATMLPYGNGRSYGDSNLNPGGALLPGRQLDRFIAFDPSTGVLRCEAGVLLSEILRLVVPQGWFLPVTPGTQFVTVGGAIANDVHGKNHHVAGSFGNHVRCFELLRSDGIRRVCSLTEHADWFAATVGGLGLTGLITWAEVQLRRVANPFMVTESIRFRSLEEFFELSAASEADHEYTVSWIDCAFGGKRLGRGLFNRGNHAPAAMETAWVPRGLAQGGDPHTRTVPITPPLSLVNSLSLKSFNTLYFHKQRRDVVSGMQHYRPFFYPLDALLEWNRIYGPRGFYQYQCAIPPERALKATRALLEAISASGMGSFLAVLKQFGAPASHGMLSFPMPGTTLALDFPNQGPRLHKLFEALDRIVLEAGGRLYPAKDGRMGAALFKAGYPRWSEFTSYVDPRFSSGFWRRVMEQA</sequence>
<accession>A0A2U8FUE9</accession>
<dbReference type="InterPro" id="IPR010031">
    <property type="entry name" value="FAD_lactone_oxidase-like"/>
</dbReference>
<dbReference type="RefSeq" id="WP_109037481.1">
    <property type="nucleotide sequence ID" value="NZ_CP029210.1"/>
</dbReference>
<dbReference type="InterPro" id="IPR016166">
    <property type="entry name" value="FAD-bd_PCMH"/>
</dbReference>
<dbReference type="Gene3D" id="3.30.465.10">
    <property type="match status" value="1"/>
</dbReference>
<keyword evidence="4" id="KW-1185">Reference proteome</keyword>
<dbReference type="SUPFAM" id="SSF56176">
    <property type="entry name" value="FAD-binding/transporter-associated domain-like"/>
    <property type="match status" value="1"/>
</dbReference>
<dbReference type="PANTHER" id="PTHR43762:SF1">
    <property type="entry name" value="D-ARABINONO-1,4-LACTONE OXIDASE"/>
    <property type="match status" value="1"/>
</dbReference>
<dbReference type="Pfam" id="PF01565">
    <property type="entry name" value="FAD_binding_4"/>
    <property type="match status" value="1"/>
</dbReference>
<evidence type="ECO:0000313" key="3">
    <source>
        <dbReference type="EMBL" id="AWI54487.1"/>
    </source>
</evidence>
<name>A0A2U8FUE9_9BURK</name>
<dbReference type="InterPro" id="IPR036318">
    <property type="entry name" value="FAD-bd_PCMH-like_sf"/>
</dbReference>
<dbReference type="GO" id="GO:0003885">
    <property type="term" value="F:D-arabinono-1,4-lactone oxidase activity"/>
    <property type="evidence" value="ECO:0007669"/>
    <property type="project" value="TreeGrafter"/>
</dbReference>
<dbReference type="KEGG" id="aon:DEH84_14430"/>
<dbReference type="InterPro" id="IPR016169">
    <property type="entry name" value="FAD-bd_PCMH_sub2"/>
</dbReference>
<evidence type="ECO:0000313" key="4">
    <source>
        <dbReference type="Proteomes" id="UP000244892"/>
    </source>
</evidence>
<dbReference type="OrthoDB" id="143770at2"/>
<dbReference type="GO" id="GO:0071949">
    <property type="term" value="F:FAD binding"/>
    <property type="evidence" value="ECO:0007669"/>
    <property type="project" value="InterPro"/>
</dbReference>
<dbReference type="EMBL" id="CP029210">
    <property type="protein sequence ID" value="AWI54487.1"/>
    <property type="molecule type" value="Genomic_DNA"/>
</dbReference>
<dbReference type="AlphaFoldDB" id="A0A2U8FUE9"/>
<protein>
    <submittedName>
        <fullName evidence="3">FAD-binding oxidoreductase</fullName>
    </submittedName>
</protein>
<dbReference type="InterPro" id="IPR006094">
    <property type="entry name" value="Oxid_FAD_bind_N"/>
</dbReference>
<dbReference type="PROSITE" id="PS51387">
    <property type="entry name" value="FAD_PCMH"/>
    <property type="match status" value="1"/>
</dbReference>
<keyword evidence="1" id="KW-0274">FAD</keyword>
<evidence type="ECO:0000256" key="1">
    <source>
        <dbReference type="ARBA" id="ARBA00022827"/>
    </source>
</evidence>
<gene>
    <name evidence="3" type="ORF">DEH84_14430</name>
</gene>